<keyword evidence="5" id="KW-0443">Lipid metabolism</keyword>
<keyword evidence="4 8" id="KW-0694">RNA-binding</keyword>
<dbReference type="InterPro" id="IPR012677">
    <property type="entry name" value="Nucleotide-bd_a/b_plait_sf"/>
</dbReference>
<feature type="domain" description="RRM" evidence="10">
    <location>
        <begin position="813"/>
        <end position="890"/>
    </location>
</feature>
<evidence type="ECO:0000313" key="11">
    <source>
        <dbReference type="EMBL" id="KAL3800215.1"/>
    </source>
</evidence>
<evidence type="ECO:0000256" key="5">
    <source>
        <dbReference type="ARBA" id="ARBA00023098"/>
    </source>
</evidence>
<evidence type="ECO:0000256" key="8">
    <source>
        <dbReference type="PROSITE-ProRule" id="PRU00176"/>
    </source>
</evidence>
<protein>
    <recommendedName>
        <fullName evidence="10">RRM domain-containing protein</fullName>
    </recommendedName>
</protein>
<dbReference type="InterPro" id="IPR002123">
    <property type="entry name" value="Plipid/glycerol_acylTrfase"/>
</dbReference>
<dbReference type="FunFam" id="3.30.70.330:FF:000362">
    <property type="entry name" value="GBP2p Poly(A+) RNA-binding protein"/>
    <property type="match status" value="2"/>
</dbReference>
<keyword evidence="12" id="KW-1185">Reference proteome</keyword>
<dbReference type="InterPro" id="IPR000504">
    <property type="entry name" value="RRM_dom"/>
</dbReference>
<keyword evidence="6" id="KW-0472">Membrane</keyword>
<evidence type="ECO:0000256" key="9">
    <source>
        <dbReference type="SAM" id="MobiDB-lite"/>
    </source>
</evidence>
<evidence type="ECO:0000256" key="4">
    <source>
        <dbReference type="ARBA" id="ARBA00022884"/>
    </source>
</evidence>
<comment type="similarity">
    <text evidence="2">Belongs to the taffazin family.</text>
</comment>
<reference evidence="11 12" key="1">
    <citation type="submission" date="2024-10" db="EMBL/GenBank/DDBJ databases">
        <title>Updated reference genomes for cyclostephanoid diatoms.</title>
        <authorList>
            <person name="Roberts W.R."/>
            <person name="Alverson A.J."/>
        </authorList>
    </citation>
    <scope>NUCLEOTIDE SEQUENCE [LARGE SCALE GENOMIC DNA]</scope>
    <source>
        <strain evidence="11 12">AJA010-31</strain>
    </source>
</reference>
<evidence type="ECO:0000313" key="12">
    <source>
        <dbReference type="Proteomes" id="UP001530400"/>
    </source>
</evidence>
<dbReference type="Pfam" id="PF01553">
    <property type="entry name" value="Acyltransferase"/>
    <property type="match status" value="1"/>
</dbReference>
<dbReference type="InterPro" id="IPR000872">
    <property type="entry name" value="Tafazzin"/>
</dbReference>
<evidence type="ECO:0000256" key="1">
    <source>
        <dbReference type="ARBA" id="ARBA00004370"/>
    </source>
</evidence>
<dbReference type="CDD" id="cd12339">
    <property type="entry name" value="RRM2_SRSF1_4_like"/>
    <property type="match status" value="1"/>
</dbReference>
<feature type="domain" description="RRM" evidence="10">
    <location>
        <begin position="498"/>
        <end position="575"/>
    </location>
</feature>
<dbReference type="Proteomes" id="UP001530400">
    <property type="component" value="Unassembled WGS sequence"/>
</dbReference>
<feature type="compositionally biased region" description="Gly residues" evidence="9">
    <location>
        <begin position="776"/>
        <end position="795"/>
    </location>
</feature>
<evidence type="ECO:0000256" key="6">
    <source>
        <dbReference type="ARBA" id="ARBA00023136"/>
    </source>
</evidence>
<evidence type="ECO:0000259" key="10">
    <source>
        <dbReference type="PROSITE" id="PS50102"/>
    </source>
</evidence>
<feature type="compositionally biased region" description="Low complexity" evidence="9">
    <location>
        <begin position="446"/>
        <end position="456"/>
    </location>
</feature>
<dbReference type="PROSITE" id="PS50102">
    <property type="entry name" value="RRM"/>
    <property type="match status" value="4"/>
</dbReference>
<keyword evidence="7" id="KW-0012">Acyltransferase</keyword>
<keyword evidence="3" id="KW-0808">Transferase</keyword>
<dbReference type="CDD" id="cd00590">
    <property type="entry name" value="RRM_SF"/>
    <property type="match status" value="2"/>
</dbReference>
<dbReference type="GO" id="GO:0006629">
    <property type="term" value="P:lipid metabolic process"/>
    <property type="evidence" value="ECO:0007669"/>
    <property type="project" value="UniProtKB-KW"/>
</dbReference>
<dbReference type="GO" id="GO:0003723">
    <property type="term" value="F:RNA binding"/>
    <property type="evidence" value="ECO:0007669"/>
    <property type="project" value="UniProtKB-UniRule"/>
</dbReference>
<dbReference type="PANTHER" id="PTHR23003:SF3">
    <property type="entry name" value="FI21236P1-RELATED"/>
    <property type="match status" value="1"/>
</dbReference>
<feature type="region of interest" description="Disordered" evidence="9">
    <location>
        <begin position="772"/>
        <end position="803"/>
    </location>
</feature>
<organism evidence="11 12">
    <name type="scientific">Cyclotella atomus</name>
    <dbReference type="NCBI Taxonomy" id="382360"/>
    <lineage>
        <taxon>Eukaryota</taxon>
        <taxon>Sar</taxon>
        <taxon>Stramenopiles</taxon>
        <taxon>Ochrophyta</taxon>
        <taxon>Bacillariophyta</taxon>
        <taxon>Coscinodiscophyceae</taxon>
        <taxon>Thalassiosirophycidae</taxon>
        <taxon>Stephanodiscales</taxon>
        <taxon>Stephanodiscaceae</taxon>
        <taxon>Cyclotella</taxon>
    </lineage>
</organism>
<comment type="caution">
    <text evidence="11">The sequence shown here is derived from an EMBL/GenBank/DDBJ whole genome shotgun (WGS) entry which is preliminary data.</text>
</comment>
<gene>
    <name evidence="11" type="ORF">ACHAWO_013644</name>
</gene>
<dbReference type="SMART" id="SM00563">
    <property type="entry name" value="PlsC"/>
    <property type="match status" value="1"/>
</dbReference>
<name>A0ABD3QIR7_9STRA</name>
<comment type="subcellular location">
    <subcellularLocation>
        <location evidence="1">Membrane</location>
    </subcellularLocation>
</comment>
<dbReference type="AlphaFoldDB" id="A0ABD3QIR7"/>
<proteinExistence type="inferred from homology"/>
<sequence length="891" mass="97987">MTSAWYYRPIADDSCIPNDNNTQSSLGPDRSIPTFCSPDTSPPWSRSHTPFLLSCARSISIGATTLAIRLLMNTYGQYDIVRDEQYNSFMQTVLHRENHRGLITVSNHRSLFDDPGIVSCLLPLHIAIQPKYNRWGICSQEYCFNDALPGLVKGYIGAGQVLPICRGGGINQKLLLDFGRHLAAGEWCHVFPEGGVWQWEELGGRRELPKGVECRSSSDFGEESNYNDERVVIPATKRHKALSQSRKGKLKWGLIAHAPITPKVIPFAHVGMEKLLPQDDVSGKTKVRNNLLQSLLPTFLGGDPNDKLSIKIQFGHEISFDDLISQHEARHGKLWKYSGKVDAEEELEKGQSAGGFHDKWDSSEAEKVLYSKIVKRIEERLEVVTGETVARSVVREREEETGSCAVVSCRGSPRGKRVFIKPREREMTEPKKEAPAAPEKAEAKTTADASAPTTTETEGEETKDGPKVSKDNKRTTATTPYSKPKDKDTTESGDGTNTRVYVGNLSWSVSWRELKDHMKTAGDVIRADVLTSYDGRSKGCGIVEYASMEEAQKAVAELNNTELMGRQIFVREDREANNAGGGGGGQDGQSKRVYVGNLSWDVAWQDLKDHMRTAGDVQYAEVMTDHDGRSKGCGIVEFTTADGAKEAIEKLTDTELKGRMIFVREDREQGGGGGHHHGGGGGWHHQGGRGHHGGGGLSVYVGNLAYETSWQDLKDHMRAAGNVDKADVLKGDDGRSKGCGIVIYQKPAEAARAIRELQNTQLHGRPIFVREDREGGGGNHGGGGYHRGGGGGGGYQNRHNNSYMQGTPAEEGCQLFVGNLSWETGWRELKDHFRQCGEVDRAEVAEGSDGRKRGFGLVRFHSAKDAQKAISQLNGVEFMGRTLDVRIDNKA</sequence>
<dbReference type="PANTHER" id="PTHR23003">
    <property type="entry name" value="RNA RECOGNITION MOTIF RRM DOMAIN CONTAINING PROTEIN"/>
    <property type="match status" value="1"/>
</dbReference>
<feature type="compositionally biased region" description="Basic and acidic residues" evidence="9">
    <location>
        <begin position="460"/>
        <end position="474"/>
    </location>
</feature>
<dbReference type="InterPro" id="IPR050374">
    <property type="entry name" value="RRT5_SRSF_SR"/>
</dbReference>
<feature type="domain" description="RRM" evidence="10">
    <location>
        <begin position="591"/>
        <end position="668"/>
    </location>
</feature>
<feature type="domain" description="RRM" evidence="10">
    <location>
        <begin position="697"/>
        <end position="774"/>
    </location>
</feature>
<feature type="region of interest" description="Disordered" evidence="9">
    <location>
        <begin position="667"/>
        <end position="691"/>
    </location>
</feature>
<dbReference type="SMART" id="SM00360">
    <property type="entry name" value="RRM"/>
    <property type="match status" value="4"/>
</dbReference>
<dbReference type="GO" id="GO:0016020">
    <property type="term" value="C:membrane"/>
    <property type="evidence" value="ECO:0007669"/>
    <property type="project" value="UniProtKB-SubCell"/>
</dbReference>
<dbReference type="InterPro" id="IPR035979">
    <property type="entry name" value="RBD_domain_sf"/>
</dbReference>
<accession>A0ABD3QIR7</accession>
<feature type="compositionally biased region" description="Basic and acidic residues" evidence="9">
    <location>
        <begin position="421"/>
        <end position="445"/>
    </location>
</feature>
<dbReference type="GO" id="GO:0016746">
    <property type="term" value="F:acyltransferase activity"/>
    <property type="evidence" value="ECO:0007669"/>
    <property type="project" value="UniProtKB-KW"/>
</dbReference>
<dbReference type="PRINTS" id="PR00979">
    <property type="entry name" value="TAFAZZIN"/>
</dbReference>
<feature type="region of interest" description="Disordered" evidence="9">
    <location>
        <begin position="417"/>
        <end position="500"/>
    </location>
</feature>
<evidence type="ECO:0000256" key="2">
    <source>
        <dbReference type="ARBA" id="ARBA00010524"/>
    </source>
</evidence>
<dbReference type="SUPFAM" id="SSF54928">
    <property type="entry name" value="RNA-binding domain, RBD"/>
    <property type="match status" value="3"/>
</dbReference>
<dbReference type="Pfam" id="PF00076">
    <property type="entry name" value="RRM_1"/>
    <property type="match status" value="4"/>
</dbReference>
<dbReference type="EMBL" id="JALLPJ020000166">
    <property type="protein sequence ID" value="KAL3800215.1"/>
    <property type="molecule type" value="Genomic_DNA"/>
</dbReference>
<evidence type="ECO:0000256" key="7">
    <source>
        <dbReference type="ARBA" id="ARBA00023315"/>
    </source>
</evidence>
<dbReference type="Gene3D" id="3.30.70.330">
    <property type="match status" value="4"/>
</dbReference>
<dbReference type="FunFam" id="3.30.70.330:FF:000034">
    <property type="entry name" value="heterogeneous nuclear ribonucleoprotein M isoform X1"/>
    <property type="match status" value="1"/>
</dbReference>
<evidence type="ECO:0000256" key="3">
    <source>
        <dbReference type="ARBA" id="ARBA00022679"/>
    </source>
</evidence>